<dbReference type="AlphaFoldDB" id="A0AAD7NJR4"/>
<feature type="region of interest" description="Disordered" evidence="1">
    <location>
        <begin position="146"/>
        <end position="173"/>
    </location>
</feature>
<keyword evidence="3" id="KW-1185">Reference proteome</keyword>
<evidence type="ECO:0000313" key="2">
    <source>
        <dbReference type="EMBL" id="KAJ7763795.1"/>
    </source>
</evidence>
<evidence type="ECO:0000313" key="3">
    <source>
        <dbReference type="Proteomes" id="UP001215598"/>
    </source>
</evidence>
<comment type="caution">
    <text evidence="2">The sequence shown here is derived from an EMBL/GenBank/DDBJ whole genome shotgun (WGS) entry which is preliminary data.</text>
</comment>
<sequence length="365" mass="41319">MAARQKDQRKQQPDHHPNIWCTLIGKDALGDNRNAHHTRPTARFTPRRQLLFGEHRLKKSLPAGDLSWQCSPIKFCLGDISTSPIGFLPSALKFNEGPERDYSPDMQNLMEANGEGDFALSANQQAVASISETTLDCFGDLPMSDDKFEDRSDDGEPPDEPEVARPGPARCCTNPEEVRARRRARTKDMTATSSFWYSWPDCITCNLDILMHLPRSVFSQRQLDLFLWLLKVNNVDDVPSVKSMQTINLPFKKSVDMVKPKVGPHLHSASEFLMDFLTLQTDAARYNLPHPSLIVFIDSAKMSSTPRKYTNPVLGNRWRAKAEGHRVVTFPIWMYCDDTSGNISKKWNNTIVSSCCLQCYRLSSP</sequence>
<gene>
    <name evidence="2" type="ORF">B0H16DRAFT_1455051</name>
</gene>
<dbReference type="Proteomes" id="UP001215598">
    <property type="component" value="Unassembled WGS sequence"/>
</dbReference>
<organism evidence="2 3">
    <name type="scientific">Mycena metata</name>
    <dbReference type="NCBI Taxonomy" id="1033252"/>
    <lineage>
        <taxon>Eukaryota</taxon>
        <taxon>Fungi</taxon>
        <taxon>Dikarya</taxon>
        <taxon>Basidiomycota</taxon>
        <taxon>Agaricomycotina</taxon>
        <taxon>Agaricomycetes</taxon>
        <taxon>Agaricomycetidae</taxon>
        <taxon>Agaricales</taxon>
        <taxon>Marasmiineae</taxon>
        <taxon>Mycenaceae</taxon>
        <taxon>Mycena</taxon>
    </lineage>
</organism>
<proteinExistence type="predicted"/>
<dbReference type="EMBL" id="JARKIB010000029">
    <property type="protein sequence ID" value="KAJ7763795.1"/>
    <property type="molecule type" value="Genomic_DNA"/>
</dbReference>
<feature type="compositionally biased region" description="Acidic residues" evidence="1">
    <location>
        <begin position="151"/>
        <end position="161"/>
    </location>
</feature>
<evidence type="ECO:0000256" key="1">
    <source>
        <dbReference type="SAM" id="MobiDB-lite"/>
    </source>
</evidence>
<protein>
    <submittedName>
        <fullName evidence="2">Uncharacterized protein</fullName>
    </submittedName>
</protein>
<reference evidence="2" key="1">
    <citation type="submission" date="2023-03" db="EMBL/GenBank/DDBJ databases">
        <title>Massive genome expansion in bonnet fungi (Mycena s.s.) driven by repeated elements and novel gene families across ecological guilds.</title>
        <authorList>
            <consortium name="Lawrence Berkeley National Laboratory"/>
            <person name="Harder C.B."/>
            <person name="Miyauchi S."/>
            <person name="Viragh M."/>
            <person name="Kuo A."/>
            <person name="Thoen E."/>
            <person name="Andreopoulos B."/>
            <person name="Lu D."/>
            <person name="Skrede I."/>
            <person name="Drula E."/>
            <person name="Henrissat B."/>
            <person name="Morin E."/>
            <person name="Kohler A."/>
            <person name="Barry K."/>
            <person name="LaButti K."/>
            <person name="Morin E."/>
            <person name="Salamov A."/>
            <person name="Lipzen A."/>
            <person name="Mereny Z."/>
            <person name="Hegedus B."/>
            <person name="Baldrian P."/>
            <person name="Stursova M."/>
            <person name="Weitz H."/>
            <person name="Taylor A."/>
            <person name="Grigoriev I.V."/>
            <person name="Nagy L.G."/>
            <person name="Martin F."/>
            <person name="Kauserud H."/>
        </authorList>
    </citation>
    <scope>NUCLEOTIDE SEQUENCE</scope>
    <source>
        <strain evidence="2">CBHHK182m</strain>
    </source>
</reference>
<accession>A0AAD7NJR4</accession>
<name>A0AAD7NJR4_9AGAR</name>